<comment type="subcellular location">
    <subcellularLocation>
        <location evidence="1 15">Nucleus</location>
    </subcellularLocation>
</comment>
<evidence type="ECO:0000256" key="8">
    <source>
        <dbReference type="ARBA" id="ARBA00023015"/>
    </source>
</evidence>
<keyword evidence="7 15" id="KW-0067">ATP-binding</keyword>
<dbReference type="GO" id="GO:0005524">
    <property type="term" value="F:ATP binding"/>
    <property type="evidence" value="ECO:0007669"/>
    <property type="project" value="UniProtKB-UniRule"/>
</dbReference>
<dbReference type="GO" id="GO:0016887">
    <property type="term" value="F:ATP hydrolysis activity"/>
    <property type="evidence" value="ECO:0007669"/>
    <property type="project" value="TreeGrafter"/>
</dbReference>
<dbReference type="SMART" id="SM00490">
    <property type="entry name" value="HELICc"/>
    <property type="match status" value="1"/>
</dbReference>
<dbReference type="PROSITE" id="PS51192">
    <property type="entry name" value="HELICASE_ATP_BIND_1"/>
    <property type="match status" value="1"/>
</dbReference>
<dbReference type="InterPro" id="IPR027417">
    <property type="entry name" value="P-loop_NTPase"/>
</dbReference>
<evidence type="ECO:0000256" key="13">
    <source>
        <dbReference type="ARBA" id="ARBA00023242"/>
    </source>
</evidence>
<evidence type="ECO:0000256" key="14">
    <source>
        <dbReference type="ARBA" id="ARBA00049360"/>
    </source>
</evidence>
<keyword evidence="4" id="KW-0547">Nucleotide-binding</keyword>
<keyword evidence="6 15" id="KW-0378">Hydrolase</keyword>
<comment type="caution">
    <text evidence="20">The sequence shown here is derived from an EMBL/GenBank/DDBJ whole genome shotgun (WGS) entry which is preliminary data.</text>
</comment>
<keyword evidence="8" id="KW-0805">Transcription regulation</keyword>
<feature type="region of interest" description="Disordered" evidence="16">
    <location>
        <begin position="191"/>
        <end position="214"/>
    </location>
</feature>
<name>A0AAW2I334_9NEOP</name>
<evidence type="ECO:0000256" key="15">
    <source>
        <dbReference type="RuleBase" id="RU368001"/>
    </source>
</evidence>
<dbReference type="FunFam" id="3.40.50.300:FF:001304">
    <property type="entry name" value="DNA helicase INO80"/>
    <property type="match status" value="1"/>
</dbReference>
<dbReference type="Gene3D" id="3.40.50.300">
    <property type="entry name" value="P-loop containing nucleotide triphosphate hydrolases"/>
    <property type="match status" value="1"/>
</dbReference>
<dbReference type="GO" id="GO:0006281">
    <property type="term" value="P:DNA repair"/>
    <property type="evidence" value="ECO:0007669"/>
    <property type="project" value="UniProtKB-UniRule"/>
</dbReference>
<dbReference type="Pfam" id="PF00271">
    <property type="entry name" value="Helicase_C"/>
    <property type="match status" value="1"/>
</dbReference>
<dbReference type="InterPro" id="IPR050520">
    <property type="entry name" value="INO80/SWR1_helicase"/>
</dbReference>
<dbReference type="InterPro" id="IPR020838">
    <property type="entry name" value="DBINO"/>
</dbReference>
<feature type="compositionally biased region" description="Basic and acidic residues" evidence="16">
    <location>
        <begin position="1316"/>
        <end position="1330"/>
    </location>
</feature>
<dbReference type="PROSITE" id="PS51194">
    <property type="entry name" value="HELICASE_CTER"/>
    <property type="match status" value="1"/>
</dbReference>
<dbReference type="EC" id="3.6.4.-" evidence="15"/>
<dbReference type="GO" id="GO:0031011">
    <property type="term" value="C:Ino80 complex"/>
    <property type="evidence" value="ECO:0007669"/>
    <property type="project" value="UniProtKB-UniRule"/>
</dbReference>
<dbReference type="Pfam" id="PF00176">
    <property type="entry name" value="SNF2-rel_dom"/>
    <property type="match status" value="1"/>
</dbReference>
<feature type="domain" description="DBINO" evidence="19">
    <location>
        <begin position="267"/>
        <end position="392"/>
    </location>
</feature>
<evidence type="ECO:0000313" key="20">
    <source>
        <dbReference type="EMBL" id="KAL0276193.1"/>
    </source>
</evidence>
<feature type="compositionally biased region" description="Basic residues" evidence="16">
    <location>
        <begin position="1430"/>
        <end position="1440"/>
    </location>
</feature>
<feature type="region of interest" description="Disordered" evidence="16">
    <location>
        <begin position="969"/>
        <end position="1011"/>
    </location>
</feature>
<feature type="compositionally biased region" description="Basic and acidic residues" evidence="16">
    <location>
        <begin position="974"/>
        <end position="990"/>
    </location>
</feature>
<gene>
    <name evidence="20" type="ORF">PYX00_003811</name>
</gene>
<feature type="region of interest" description="Disordered" evidence="16">
    <location>
        <begin position="1316"/>
        <end position="1386"/>
    </location>
</feature>
<dbReference type="PANTHER" id="PTHR45685">
    <property type="entry name" value="HELICASE SRCAP-RELATED"/>
    <property type="match status" value="1"/>
</dbReference>
<dbReference type="InterPro" id="IPR001650">
    <property type="entry name" value="Helicase_C-like"/>
</dbReference>
<dbReference type="GO" id="GO:0006338">
    <property type="term" value="P:chromatin remodeling"/>
    <property type="evidence" value="ECO:0007669"/>
    <property type="project" value="UniProtKB-UniRule"/>
</dbReference>
<evidence type="ECO:0000259" key="19">
    <source>
        <dbReference type="PROSITE" id="PS51413"/>
    </source>
</evidence>
<comment type="similarity">
    <text evidence="2 15">Belongs to the SNF2/RAD54 helicase family.</text>
</comment>
<keyword evidence="9" id="KW-0175">Coiled coil</keyword>
<feature type="region of interest" description="Disordered" evidence="16">
    <location>
        <begin position="1428"/>
        <end position="1558"/>
    </location>
</feature>
<keyword evidence="11" id="KW-0804">Transcription</keyword>
<evidence type="ECO:0000256" key="9">
    <source>
        <dbReference type="ARBA" id="ARBA00023054"/>
    </source>
</evidence>
<dbReference type="Pfam" id="PF13892">
    <property type="entry name" value="DBINO"/>
    <property type="match status" value="1"/>
</dbReference>
<keyword evidence="12 15" id="KW-0234">DNA repair</keyword>
<dbReference type="InterPro" id="IPR049730">
    <property type="entry name" value="SNF2/RAD54-like_C"/>
</dbReference>
<evidence type="ECO:0000256" key="3">
    <source>
        <dbReference type="ARBA" id="ARBA00019805"/>
    </source>
</evidence>
<keyword evidence="5 15" id="KW-0227">DNA damage</keyword>
<evidence type="ECO:0000256" key="11">
    <source>
        <dbReference type="ARBA" id="ARBA00023163"/>
    </source>
</evidence>
<evidence type="ECO:0000256" key="16">
    <source>
        <dbReference type="SAM" id="MobiDB-lite"/>
    </source>
</evidence>
<dbReference type="Gene3D" id="3.40.50.10810">
    <property type="entry name" value="Tandem AAA-ATPase domain"/>
    <property type="match status" value="1"/>
</dbReference>
<dbReference type="SMART" id="SM00487">
    <property type="entry name" value="DEXDc"/>
    <property type="match status" value="1"/>
</dbReference>
<dbReference type="InterPro" id="IPR000330">
    <property type="entry name" value="SNF2_N"/>
</dbReference>
<feature type="compositionally biased region" description="Low complexity" evidence="16">
    <location>
        <begin position="1527"/>
        <end position="1539"/>
    </location>
</feature>
<feature type="compositionally biased region" description="Low complexity" evidence="16">
    <location>
        <begin position="996"/>
        <end position="1008"/>
    </location>
</feature>
<dbReference type="FunFam" id="3.40.50.10810:FF:000022">
    <property type="entry name" value="Blast:Putative DNA helicase Ino80"/>
    <property type="match status" value="1"/>
</dbReference>
<feature type="compositionally biased region" description="Basic residues" evidence="16">
    <location>
        <begin position="243"/>
        <end position="252"/>
    </location>
</feature>
<dbReference type="CDD" id="cd18793">
    <property type="entry name" value="SF2_C_SNF"/>
    <property type="match status" value="1"/>
</dbReference>
<evidence type="ECO:0000256" key="12">
    <source>
        <dbReference type="ARBA" id="ARBA00023204"/>
    </source>
</evidence>
<evidence type="ECO:0000259" key="17">
    <source>
        <dbReference type="PROSITE" id="PS51192"/>
    </source>
</evidence>
<organism evidence="20">
    <name type="scientific">Menopon gallinae</name>
    <name type="common">poultry shaft louse</name>
    <dbReference type="NCBI Taxonomy" id="328185"/>
    <lineage>
        <taxon>Eukaryota</taxon>
        <taxon>Metazoa</taxon>
        <taxon>Ecdysozoa</taxon>
        <taxon>Arthropoda</taxon>
        <taxon>Hexapoda</taxon>
        <taxon>Insecta</taxon>
        <taxon>Pterygota</taxon>
        <taxon>Neoptera</taxon>
        <taxon>Paraneoptera</taxon>
        <taxon>Psocodea</taxon>
        <taxon>Troctomorpha</taxon>
        <taxon>Phthiraptera</taxon>
        <taxon>Amblycera</taxon>
        <taxon>Menoponidae</taxon>
        <taxon>Menopon</taxon>
    </lineage>
</organism>
<evidence type="ECO:0000256" key="10">
    <source>
        <dbReference type="ARBA" id="ARBA00023125"/>
    </source>
</evidence>
<dbReference type="GO" id="GO:0003677">
    <property type="term" value="F:DNA binding"/>
    <property type="evidence" value="ECO:0007669"/>
    <property type="project" value="UniProtKB-UniRule"/>
</dbReference>
<dbReference type="PROSITE" id="PS51413">
    <property type="entry name" value="DBINO"/>
    <property type="match status" value="1"/>
</dbReference>
<dbReference type="GO" id="GO:0042393">
    <property type="term" value="F:histone binding"/>
    <property type="evidence" value="ECO:0007669"/>
    <property type="project" value="TreeGrafter"/>
</dbReference>
<comment type="function">
    <text evidence="15">ATPase component of the INO80 complex which remodels chromatin by shifting nucleosomes and is involved in DNA repair.</text>
</comment>
<evidence type="ECO:0000256" key="6">
    <source>
        <dbReference type="ARBA" id="ARBA00022801"/>
    </source>
</evidence>
<evidence type="ECO:0000256" key="1">
    <source>
        <dbReference type="ARBA" id="ARBA00004123"/>
    </source>
</evidence>
<evidence type="ECO:0000256" key="7">
    <source>
        <dbReference type="ARBA" id="ARBA00022840"/>
    </source>
</evidence>
<dbReference type="PANTHER" id="PTHR45685:SF2">
    <property type="entry name" value="CHROMATIN-REMODELING ATPASE INO80"/>
    <property type="match status" value="1"/>
</dbReference>
<comment type="domain">
    <text evidence="15">The DBINO region is involved in binding to DNA.</text>
</comment>
<sequence>MAEIPDIMGHVGGLAQPLHIQRLHKSLVLQPFLNSVEKVFKHSQSDDSDSDLDVNIHTDEKKGEKLVNGIPTTKEERRSDKMRLFNFTNVKSDRKWLCDVLISDTSDSSDDNEDKPITEEYFQDMLRQHVQEKKYRKRVHSKPEYHQYQYFGTGLLSNYDKYPEHKKAVIGFRKIESTNFKRKVDKSLLDSTKSRKSKKSLKKESSLNDSFDQDEAENEDKLCLLDDMDDEQERFKAVPAHGKGSRGKRKADKVKSPEVMAIRRRKLWAMMSKKELAKGQRSKVNNHKEVVIMCKKVAQLCIKHWKQKALQSQKNMKETVGRNRRLTREMQTYWKRYQRVERDTRRRQEKEAEEQRKMDVELMEAKRQQRKLNFLITQTELYAHFISKKLCGSGFNEQHRILSQLDEEKNPRLASIDDYDSEEMKAKATKNVEEAFNAEKVRSSQFDSNSAIKKEGTEFSDERPQPLMFKGNLKHYQLKGMNWLSNLYDQGINGILADEMGLGKTVQSIAFLCHIAEKYSVWGPFLIISPASTLHNWQQEMERFVPEFKVVPYWGSVRERRILRQFWGQKDLHTKDASFHVVITSYQLVISDFKYFNRIKWQYLILDEAQAIKSSNSMRWKLLLGFSCRNRLLLSGTPIQNSMAELWALLHFIMPTLFDNHEEFSEWFSKDIESQAENKSKIDEKHLSRLHLILKPFMLRRIKKDVENELSDKIEVMVYCPLTMRQKLLYSGLKKKIRIEDLLAGISGRGGTTGEDSSSKNVASSLMNLVMQFRKVCNHPELFERREARSPLYLHCGEYVLPKVVYEEGVLYNAIPSFDHLIYNKLSILAVEWMHRSLFPADDKDESSVKSSSFFSFLRFVDFSYKELNDIILKGILYFWIYLYRSQKLEELIHYRSLWKSQKLSHNRLLIAPESNSSFPAIKSSPVLNDIVFTSYVGDRSKIYTHTSHIHHSMAETLQHRVLRSQKLKNNQNDIKRDPDAPEGDGDGRLSKKLGKSPTKSPVKSTSPAEESSKSFIVPEFPFVKRPPRTFECVPTELPEFLYIPNLKVQTRSRVQYSSCRNSSWHWTKHSLCSNIEGWETVWYGHPDLAEQYRARNLRFHHTAVGGLTAAEPKFGWSNITIPDKQTMVADAGKLYVLDGLLKRLKEGGHRVLIYSQMTRMIDLLEEYMWHRKHTYMRLDGSSKISERRDMVADFQSRADIFVFLLSTRAGGLGINLTAADTVIFYDSDWNPTVDQQAMDRAHRLGQTKQVTVYRLICKGTIEERILQRAREKSEIQRMVISGGHFKPDHLKPKEVVSLLLDDEEIEKKYHQKQAEKKLAEENKQDAQKIDKRRKFKTEAPNSDPAAKKIKLEPADDTVLSVDSTPQSPTRSDYSMGSGAVPQDDTSNDALVVDVDSPAGGGFSTNLGPSSNPFNPLGIGSLRVKPVVRGSRRGRPRGLRRGASNALQRRYTGGIKLPGEMFISGESPSVEPPSPSKRGRGAGTTVSPGFKRGPGRPRMRPFIAGSRGTRGPSRGRRAPAPLQVPLSRTSTSSSPARSSGAETPRPYGFYTPGSSGPD</sequence>
<proteinExistence type="inferred from homology"/>
<keyword evidence="10 15" id="KW-0238">DNA-binding</keyword>
<dbReference type="InterPro" id="IPR038718">
    <property type="entry name" value="SNF2-like_sf"/>
</dbReference>
<protein>
    <recommendedName>
        <fullName evidence="3 15">Chromatin-remodeling ATPase INO80</fullName>
        <ecNumber evidence="15">3.6.4.-</ecNumber>
    </recommendedName>
</protein>
<dbReference type="SUPFAM" id="SSF52540">
    <property type="entry name" value="P-loop containing nucleoside triphosphate hydrolases"/>
    <property type="match status" value="2"/>
</dbReference>
<feature type="compositionally biased region" description="Polar residues" evidence="16">
    <location>
        <begin position="1361"/>
        <end position="1375"/>
    </location>
</feature>
<feature type="domain" description="Helicase ATP-binding" evidence="17">
    <location>
        <begin position="485"/>
        <end position="656"/>
    </location>
</feature>
<comment type="subunit">
    <text evidence="15">Component of the INO80 chromatin-remodeling complex.</text>
</comment>
<accession>A0AAW2I334</accession>
<keyword evidence="13" id="KW-0539">Nucleus</keyword>
<dbReference type="EMBL" id="JARGDH010000002">
    <property type="protein sequence ID" value="KAL0276193.1"/>
    <property type="molecule type" value="Genomic_DNA"/>
</dbReference>
<evidence type="ECO:0000256" key="2">
    <source>
        <dbReference type="ARBA" id="ARBA00007025"/>
    </source>
</evidence>
<evidence type="ECO:0000256" key="4">
    <source>
        <dbReference type="ARBA" id="ARBA00022741"/>
    </source>
</evidence>
<evidence type="ECO:0000256" key="5">
    <source>
        <dbReference type="ARBA" id="ARBA00022763"/>
    </source>
</evidence>
<reference evidence="20" key="1">
    <citation type="journal article" date="2024" name="Gigascience">
        <title>Chromosome-level genome of the poultry shaft louse Menopon gallinae provides insight into the host-switching and adaptive evolution of parasitic lice.</title>
        <authorList>
            <person name="Xu Y."/>
            <person name="Ma L."/>
            <person name="Liu S."/>
            <person name="Liang Y."/>
            <person name="Liu Q."/>
            <person name="He Z."/>
            <person name="Tian L."/>
            <person name="Duan Y."/>
            <person name="Cai W."/>
            <person name="Li H."/>
            <person name="Song F."/>
        </authorList>
    </citation>
    <scope>NUCLEOTIDE SEQUENCE</scope>
    <source>
        <strain evidence="20">Cailab_2023a</strain>
    </source>
</reference>
<feature type="region of interest" description="Disordered" evidence="16">
    <location>
        <begin position="236"/>
        <end position="256"/>
    </location>
</feature>
<feature type="domain" description="Helicase C-terminal" evidence="18">
    <location>
        <begin position="1137"/>
        <end position="1292"/>
    </location>
</feature>
<comment type="catalytic activity">
    <reaction evidence="14 15">
        <text>ATP + H2O = ADP + phosphate + H(+)</text>
        <dbReference type="Rhea" id="RHEA:13065"/>
        <dbReference type="ChEBI" id="CHEBI:15377"/>
        <dbReference type="ChEBI" id="CHEBI:15378"/>
        <dbReference type="ChEBI" id="CHEBI:30616"/>
        <dbReference type="ChEBI" id="CHEBI:43474"/>
        <dbReference type="ChEBI" id="CHEBI:456216"/>
    </reaction>
</comment>
<dbReference type="InterPro" id="IPR014001">
    <property type="entry name" value="Helicase_ATP-bd"/>
</dbReference>
<evidence type="ECO:0000259" key="18">
    <source>
        <dbReference type="PROSITE" id="PS51194"/>
    </source>
</evidence>